<feature type="region of interest" description="Disordered" evidence="1">
    <location>
        <begin position="75"/>
        <end position="96"/>
    </location>
</feature>
<accession>A0A5N6P205</accession>
<sequence length="96" mass="11341">MPELHASAYFSFNMTYMLKCQLTLVESMREMVNVEENRARNGVPDSLKSKNEEKYKNIKVKKYYLAPPCHAKRYARKQEISESRDPRATPGTRWPR</sequence>
<evidence type="ECO:0000313" key="3">
    <source>
        <dbReference type="Proteomes" id="UP000326396"/>
    </source>
</evidence>
<comment type="caution">
    <text evidence="2">The sequence shown here is derived from an EMBL/GenBank/DDBJ whole genome shotgun (WGS) entry which is preliminary data.</text>
</comment>
<dbReference type="EMBL" id="SZYD01000007">
    <property type="protein sequence ID" value="KAD5802807.1"/>
    <property type="molecule type" value="Genomic_DNA"/>
</dbReference>
<organism evidence="2 3">
    <name type="scientific">Mikania micrantha</name>
    <name type="common">bitter vine</name>
    <dbReference type="NCBI Taxonomy" id="192012"/>
    <lineage>
        <taxon>Eukaryota</taxon>
        <taxon>Viridiplantae</taxon>
        <taxon>Streptophyta</taxon>
        <taxon>Embryophyta</taxon>
        <taxon>Tracheophyta</taxon>
        <taxon>Spermatophyta</taxon>
        <taxon>Magnoliopsida</taxon>
        <taxon>eudicotyledons</taxon>
        <taxon>Gunneridae</taxon>
        <taxon>Pentapetalae</taxon>
        <taxon>asterids</taxon>
        <taxon>campanulids</taxon>
        <taxon>Asterales</taxon>
        <taxon>Asteraceae</taxon>
        <taxon>Asteroideae</taxon>
        <taxon>Heliantheae alliance</taxon>
        <taxon>Eupatorieae</taxon>
        <taxon>Mikania</taxon>
    </lineage>
</organism>
<reference evidence="2 3" key="1">
    <citation type="submission" date="2019-05" db="EMBL/GenBank/DDBJ databases">
        <title>Mikania micrantha, genome provides insights into the molecular mechanism of rapid growth.</title>
        <authorList>
            <person name="Liu B."/>
        </authorList>
    </citation>
    <scope>NUCLEOTIDE SEQUENCE [LARGE SCALE GENOMIC DNA]</scope>
    <source>
        <strain evidence="2">NLD-2019</strain>
        <tissue evidence="2">Leaf</tissue>
    </source>
</reference>
<dbReference type="AlphaFoldDB" id="A0A5N6P205"/>
<name>A0A5N6P205_9ASTR</name>
<feature type="compositionally biased region" description="Basic and acidic residues" evidence="1">
    <location>
        <begin position="76"/>
        <end position="87"/>
    </location>
</feature>
<evidence type="ECO:0000256" key="1">
    <source>
        <dbReference type="SAM" id="MobiDB-lite"/>
    </source>
</evidence>
<gene>
    <name evidence="2" type="ORF">E3N88_14167</name>
</gene>
<proteinExistence type="predicted"/>
<keyword evidence="3" id="KW-1185">Reference proteome</keyword>
<protein>
    <submittedName>
        <fullName evidence="2">Uncharacterized protein</fullName>
    </submittedName>
</protein>
<dbReference type="Proteomes" id="UP000326396">
    <property type="component" value="Linkage Group LG15"/>
</dbReference>
<evidence type="ECO:0000313" key="2">
    <source>
        <dbReference type="EMBL" id="KAD5802807.1"/>
    </source>
</evidence>